<reference evidence="1" key="1">
    <citation type="submission" date="2023-10" db="EMBL/GenBank/DDBJ databases">
        <authorList>
            <person name="Rodriguez Cubillos JULIANA M."/>
            <person name="De Vega J."/>
        </authorList>
    </citation>
    <scope>NUCLEOTIDE SEQUENCE</scope>
</reference>
<sequence>MVDEFKQRLQPLEEAAHRKLEKSKRKMRRGMNVEKQEEEEVQTPVKDVELQTVVDVTASEQSVLEEKKKNEDEIFPFQVQFYTALAKEISIHSKTLNIRRLNYHKPISLTNITNSNKN</sequence>
<evidence type="ECO:0000313" key="2">
    <source>
        <dbReference type="Proteomes" id="UP001177021"/>
    </source>
</evidence>
<gene>
    <name evidence="1" type="ORF">MILVUS5_LOCUS8599</name>
</gene>
<dbReference type="EMBL" id="CASHSV030000013">
    <property type="protein sequence ID" value="CAJ2638367.1"/>
    <property type="molecule type" value="Genomic_DNA"/>
</dbReference>
<proteinExistence type="predicted"/>
<protein>
    <submittedName>
        <fullName evidence="1">Uncharacterized protein</fullName>
    </submittedName>
</protein>
<comment type="caution">
    <text evidence="1">The sequence shown here is derived from an EMBL/GenBank/DDBJ whole genome shotgun (WGS) entry which is preliminary data.</text>
</comment>
<keyword evidence="2" id="KW-1185">Reference proteome</keyword>
<name>A0ACB0J3M0_TRIPR</name>
<accession>A0ACB0J3M0</accession>
<dbReference type="Proteomes" id="UP001177021">
    <property type="component" value="Unassembled WGS sequence"/>
</dbReference>
<evidence type="ECO:0000313" key="1">
    <source>
        <dbReference type="EMBL" id="CAJ2638367.1"/>
    </source>
</evidence>
<organism evidence="1 2">
    <name type="scientific">Trifolium pratense</name>
    <name type="common">Red clover</name>
    <dbReference type="NCBI Taxonomy" id="57577"/>
    <lineage>
        <taxon>Eukaryota</taxon>
        <taxon>Viridiplantae</taxon>
        <taxon>Streptophyta</taxon>
        <taxon>Embryophyta</taxon>
        <taxon>Tracheophyta</taxon>
        <taxon>Spermatophyta</taxon>
        <taxon>Magnoliopsida</taxon>
        <taxon>eudicotyledons</taxon>
        <taxon>Gunneridae</taxon>
        <taxon>Pentapetalae</taxon>
        <taxon>rosids</taxon>
        <taxon>fabids</taxon>
        <taxon>Fabales</taxon>
        <taxon>Fabaceae</taxon>
        <taxon>Papilionoideae</taxon>
        <taxon>50 kb inversion clade</taxon>
        <taxon>NPAAA clade</taxon>
        <taxon>Hologalegina</taxon>
        <taxon>IRL clade</taxon>
        <taxon>Trifolieae</taxon>
        <taxon>Trifolium</taxon>
    </lineage>
</organism>